<reference evidence="8 9" key="1">
    <citation type="journal article" date="2020" name="Cell Host Microbe">
        <title>Functional and Genomic Variation between Human-Derived Isolates of Lachnospiraceae Reveals Inter- and Intra-Species Diversity.</title>
        <authorList>
            <person name="Sorbara M.T."/>
            <person name="Littmann E.R."/>
            <person name="Fontana E."/>
            <person name="Moody T.U."/>
            <person name="Kohout C.E."/>
            <person name="Gjonbalaj M."/>
            <person name="Eaton V."/>
            <person name="Seok R."/>
            <person name="Leiner I.M."/>
            <person name="Pamer E.G."/>
        </authorList>
    </citation>
    <scope>NUCLEOTIDE SEQUENCE [LARGE SCALE GENOMIC DNA]</scope>
    <source>
        <strain evidence="8 9">MSK.1.17</strain>
    </source>
</reference>
<gene>
    <name evidence="8" type="ORF">G5B36_20930</name>
    <name evidence="7" type="ORF">L0N08_27050</name>
</gene>
<dbReference type="AlphaFoldDB" id="A0AAW5BY73"/>
<protein>
    <submittedName>
        <fullName evidence="7">MurR/RpiR family transcriptional regulator</fullName>
    </submittedName>
</protein>
<dbReference type="EMBL" id="JAKNGE010000050">
    <property type="protein sequence ID" value="MCG4749076.1"/>
    <property type="molecule type" value="Genomic_DNA"/>
</dbReference>
<reference evidence="7" key="3">
    <citation type="submission" date="2022-01" db="EMBL/GenBank/DDBJ databases">
        <title>Collection of gut derived symbiotic bacterial strains cultured from healthy donors.</title>
        <authorList>
            <person name="Lin H."/>
            <person name="Kohout C."/>
            <person name="Waligurski E."/>
            <person name="Pamer E.G."/>
        </authorList>
    </citation>
    <scope>NUCLEOTIDE SEQUENCE</scope>
    <source>
        <strain evidence="7">DFI.6.55</strain>
    </source>
</reference>
<dbReference type="GO" id="GO:0003677">
    <property type="term" value="F:DNA binding"/>
    <property type="evidence" value="ECO:0007669"/>
    <property type="project" value="UniProtKB-KW"/>
</dbReference>
<evidence type="ECO:0000313" key="8">
    <source>
        <dbReference type="EMBL" id="NSJ51153.1"/>
    </source>
</evidence>
<dbReference type="Gene3D" id="1.10.10.10">
    <property type="entry name" value="Winged helix-like DNA-binding domain superfamily/Winged helix DNA-binding domain"/>
    <property type="match status" value="1"/>
</dbReference>
<dbReference type="Proteomes" id="UP000669239">
    <property type="component" value="Unassembled WGS sequence"/>
</dbReference>
<evidence type="ECO:0000313" key="10">
    <source>
        <dbReference type="Proteomes" id="UP001299608"/>
    </source>
</evidence>
<dbReference type="Gene3D" id="3.40.50.10490">
    <property type="entry name" value="Glucose-6-phosphate isomerase like protein, domain 1"/>
    <property type="match status" value="1"/>
</dbReference>
<dbReference type="PANTHER" id="PTHR30514:SF21">
    <property type="entry name" value="RPIR-FAMILY TRANSCRIPTIONAL REGULATOR"/>
    <property type="match status" value="1"/>
</dbReference>
<dbReference type="GO" id="GO:1901135">
    <property type="term" value="P:carbohydrate derivative metabolic process"/>
    <property type="evidence" value="ECO:0007669"/>
    <property type="project" value="InterPro"/>
</dbReference>
<dbReference type="PROSITE" id="PS51464">
    <property type="entry name" value="SIS"/>
    <property type="match status" value="1"/>
</dbReference>
<dbReference type="InterPro" id="IPR001347">
    <property type="entry name" value="SIS_dom"/>
</dbReference>
<keyword evidence="4" id="KW-0175">Coiled coil</keyword>
<reference evidence="8" key="2">
    <citation type="submission" date="2020-02" db="EMBL/GenBank/DDBJ databases">
        <authorList>
            <person name="Littmann E."/>
            <person name="Sorbara M."/>
        </authorList>
    </citation>
    <scope>NUCLEOTIDE SEQUENCE</scope>
    <source>
        <strain evidence="8">MSK.1.17</strain>
    </source>
</reference>
<dbReference type="SUPFAM" id="SSF53697">
    <property type="entry name" value="SIS domain"/>
    <property type="match status" value="1"/>
</dbReference>
<evidence type="ECO:0000259" key="6">
    <source>
        <dbReference type="PROSITE" id="PS51464"/>
    </source>
</evidence>
<evidence type="ECO:0000256" key="2">
    <source>
        <dbReference type="ARBA" id="ARBA00023125"/>
    </source>
</evidence>
<dbReference type="PANTHER" id="PTHR30514">
    <property type="entry name" value="GLUCOKINASE"/>
    <property type="match status" value="1"/>
</dbReference>
<dbReference type="PROSITE" id="PS51071">
    <property type="entry name" value="HTH_RPIR"/>
    <property type="match status" value="1"/>
</dbReference>
<dbReference type="Pfam" id="PF01418">
    <property type="entry name" value="HTH_6"/>
    <property type="match status" value="1"/>
</dbReference>
<keyword evidence="1" id="KW-0805">Transcription regulation</keyword>
<comment type="caution">
    <text evidence="7">The sequence shown here is derived from an EMBL/GenBank/DDBJ whole genome shotgun (WGS) entry which is preliminary data.</text>
</comment>
<evidence type="ECO:0000313" key="9">
    <source>
        <dbReference type="Proteomes" id="UP000669239"/>
    </source>
</evidence>
<sequence length="247" mass="28154">MLIELNQEKSDRLSKTEQEVIKYINENEKKLSELSIVDIAFETYSSPSTVSRAIRKCGINGFNELRYRLTVKESNTQIQNMGEILNKSLIEAQRVLEQISLTTILDIVGALKGARRIFVLARGLTEYVAQEFTLKLQLLDFNVVFFGDPNIMRQKTGNLNSDELVIIFSLNGKTPELIESARKAKLRNAKVITCCCNEDSELIELSNCNVIGFKHEHDAIRDYEVASRVALHMIARIIIDYLVEEHM</sequence>
<dbReference type="Proteomes" id="UP001299608">
    <property type="component" value="Unassembled WGS sequence"/>
</dbReference>
<dbReference type="InterPro" id="IPR009057">
    <property type="entry name" value="Homeodomain-like_sf"/>
</dbReference>
<evidence type="ECO:0000256" key="4">
    <source>
        <dbReference type="SAM" id="Coils"/>
    </source>
</evidence>
<dbReference type="InterPro" id="IPR047640">
    <property type="entry name" value="RpiR-like"/>
</dbReference>
<dbReference type="InterPro" id="IPR000281">
    <property type="entry name" value="HTH_RpiR"/>
</dbReference>
<organism evidence="7 10">
    <name type="scientific">Enterocloster aldenensis</name>
    <dbReference type="NCBI Taxonomy" id="358742"/>
    <lineage>
        <taxon>Bacteria</taxon>
        <taxon>Bacillati</taxon>
        <taxon>Bacillota</taxon>
        <taxon>Clostridia</taxon>
        <taxon>Lachnospirales</taxon>
        <taxon>Lachnospiraceae</taxon>
        <taxon>Enterocloster</taxon>
    </lineage>
</organism>
<feature type="domain" description="SIS" evidence="6">
    <location>
        <begin position="107"/>
        <end position="244"/>
    </location>
</feature>
<evidence type="ECO:0000313" key="7">
    <source>
        <dbReference type="EMBL" id="MCG4749076.1"/>
    </source>
</evidence>
<keyword evidence="3" id="KW-0804">Transcription</keyword>
<keyword evidence="9" id="KW-1185">Reference proteome</keyword>
<dbReference type="RefSeq" id="WP_117563468.1">
    <property type="nucleotide sequence ID" value="NZ_BAABZL010000001.1"/>
</dbReference>
<dbReference type="GeneID" id="97206544"/>
<dbReference type="Pfam" id="PF01380">
    <property type="entry name" value="SIS"/>
    <property type="match status" value="1"/>
</dbReference>
<dbReference type="InterPro" id="IPR036388">
    <property type="entry name" value="WH-like_DNA-bd_sf"/>
</dbReference>
<dbReference type="InterPro" id="IPR035472">
    <property type="entry name" value="RpiR-like_SIS"/>
</dbReference>
<dbReference type="CDD" id="cd05013">
    <property type="entry name" value="SIS_RpiR"/>
    <property type="match status" value="1"/>
</dbReference>
<feature type="domain" description="HTH rpiR-type" evidence="5">
    <location>
        <begin position="1"/>
        <end position="76"/>
    </location>
</feature>
<name>A0AAW5BY73_9FIRM</name>
<evidence type="ECO:0000259" key="5">
    <source>
        <dbReference type="PROSITE" id="PS51071"/>
    </source>
</evidence>
<feature type="coiled-coil region" evidence="4">
    <location>
        <begin position="6"/>
        <end position="33"/>
    </location>
</feature>
<dbReference type="InterPro" id="IPR046348">
    <property type="entry name" value="SIS_dom_sf"/>
</dbReference>
<dbReference type="EMBL" id="JAAITT010000035">
    <property type="protein sequence ID" value="NSJ51153.1"/>
    <property type="molecule type" value="Genomic_DNA"/>
</dbReference>
<keyword evidence="2" id="KW-0238">DNA-binding</keyword>
<evidence type="ECO:0000256" key="3">
    <source>
        <dbReference type="ARBA" id="ARBA00023163"/>
    </source>
</evidence>
<proteinExistence type="predicted"/>
<dbReference type="SUPFAM" id="SSF46689">
    <property type="entry name" value="Homeodomain-like"/>
    <property type="match status" value="1"/>
</dbReference>
<dbReference type="GO" id="GO:0003700">
    <property type="term" value="F:DNA-binding transcription factor activity"/>
    <property type="evidence" value="ECO:0007669"/>
    <property type="project" value="InterPro"/>
</dbReference>
<dbReference type="GO" id="GO:0097367">
    <property type="term" value="F:carbohydrate derivative binding"/>
    <property type="evidence" value="ECO:0007669"/>
    <property type="project" value="InterPro"/>
</dbReference>
<accession>A0AAW5BY73</accession>
<evidence type="ECO:0000256" key="1">
    <source>
        <dbReference type="ARBA" id="ARBA00023015"/>
    </source>
</evidence>